<dbReference type="AlphaFoldDB" id="X1JDD6"/>
<reference evidence="2" key="1">
    <citation type="journal article" date="2014" name="Front. Microbiol.">
        <title>High frequency of phylogenetically diverse reductive dehalogenase-homologous genes in deep subseafloor sedimentary metagenomes.</title>
        <authorList>
            <person name="Kawai M."/>
            <person name="Futagami T."/>
            <person name="Toyoda A."/>
            <person name="Takaki Y."/>
            <person name="Nishi S."/>
            <person name="Hori S."/>
            <person name="Arai W."/>
            <person name="Tsubouchi T."/>
            <person name="Morono Y."/>
            <person name="Uchiyama I."/>
            <person name="Ito T."/>
            <person name="Fujiyama A."/>
            <person name="Inagaki F."/>
            <person name="Takami H."/>
        </authorList>
    </citation>
    <scope>NUCLEOTIDE SEQUENCE</scope>
    <source>
        <strain evidence="2">Expedition CK06-06</strain>
    </source>
</reference>
<feature type="non-terminal residue" evidence="2">
    <location>
        <position position="189"/>
    </location>
</feature>
<protein>
    <submittedName>
        <fullName evidence="2">Uncharacterized protein</fullName>
    </submittedName>
</protein>
<proteinExistence type="predicted"/>
<name>X1JDD6_9ZZZZ</name>
<feature type="region of interest" description="Disordered" evidence="1">
    <location>
        <begin position="169"/>
        <end position="189"/>
    </location>
</feature>
<organism evidence="2">
    <name type="scientific">marine sediment metagenome</name>
    <dbReference type="NCBI Taxonomy" id="412755"/>
    <lineage>
        <taxon>unclassified sequences</taxon>
        <taxon>metagenomes</taxon>
        <taxon>ecological metagenomes</taxon>
    </lineage>
</organism>
<evidence type="ECO:0000313" key="2">
    <source>
        <dbReference type="EMBL" id="GAH79510.1"/>
    </source>
</evidence>
<gene>
    <name evidence="2" type="ORF">S03H2_62762</name>
</gene>
<evidence type="ECO:0000256" key="1">
    <source>
        <dbReference type="SAM" id="MobiDB-lite"/>
    </source>
</evidence>
<dbReference type="EMBL" id="BARU01040613">
    <property type="protein sequence ID" value="GAH79510.1"/>
    <property type="molecule type" value="Genomic_DNA"/>
</dbReference>
<accession>X1JDD6</accession>
<sequence length="189" mass="21431">MTDSGWKIKPDAIRARMGRYFLLRKGDRYGAIRILRKTWDDGAEYEWFFQGDGSGDFRRDNCQRGRGKVFERYMTEKRTKDGQEVEGVGGISTMRCGPLHISWSASNWLYLRRDIEIAPTTAASINDVDVLDTALRWYSRAAPGAPSAPPTASVKEKWAGYIKILSEDPDPAERARAAHRLGSTYPPQR</sequence>
<comment type="caution">
    <text evidence="2">The sequence shown here is derived from an EMBL/GenBank/DDBJ whole genome shotgun (WGS) entry which is preliminary data.</text>
</comment>